<dbReference type="FunFam" id="3.40.1550.20:FF:000002">
    <property type="entry name" value="Transcriptional regulator MraZ"/>
    <property type="match status" value="1"/>
</dbReference>
<keyword evidence="4 7" id="KW-0805">Transcription regulation</keyword>
<dbReference type="HAMAP" id="MF_01008">
    <property type="entry name" value="MraZ"/>
    <property type="match status" value="1"/>
</dbReference>
<dbReference type="GO" id="GO:0051301">
    <property type="term" value="P:cell division"/>
    <property type="evidence" value="ECO:0007669"/>
    <property type="project" value="UniProtKB-KW"/>
</dbReference>
<keyword evidence="9" id="KW-0131">Cell cycle</keyword>
<dbReference type="PANTHER" id="PTHR34701:SF1">
    <property type="entry name" value="TRANSCRIPTIONAL REGULATOR MRAZ"/>
    <property type="match status" value="1"/>
</dbReference>
<dbReference type="GO" id="GO:0000976">
    <property type="term" value="F:transcription cis-regulatory region binding"/>
    <property type="evidence" value="ECO:0007669"/>
    <property type="project" value="TreeGrafter"/>
</dbReference>
<evidence type="ECO:0000256" key="3">
    <source>
        <dbReference type="ARBA" id="ARBA00022737"/>
    </source>
</evidence>
<evidence type="ECO:0000256" key="1">
    <source>
        <dbReference type="ARBA" id="ARBA00013860"/>
    </source>
</evidence>
<keyword evidence="6 7" id="KW-0804">Transcription</keyword>
<comment type="subcellular location">
    <subcellularLocation>
        <location evidence="7">Cytoplasm</location>
        <location evidence="7">Nucleoid</location>
    </subcellularLocation>
</comment>
<dbReference type="Proteomes" id="UP000231267">
    <property type="component" value="Unassembled WGS sequence"/>
</dbReference>
<dbReference type="GO" id="GO:0005737">
    <property type="term" value="C:cytoplasm"/>
    <property type="evidence" value="ECO:0007669"/>
    <property type="project" value="UniProtKB-UniRule"/>
</dbReference>
<dbReference type="InterPro" id="IPR038619">
    <property type="entry name" value="MraZ_sf"/>
</dbReference>
<keyword evidence="2 7" id="KW-0963">Cytoplasm</keyword>
<keyword evidence="9" id="KW-0132">Cell division</keyword>
<dbReference type="GO" id="GO:2000143">
    <property type="term" value="P:negative regulation of DNA-templated transcription initiation"/>
    <property type="evidence" value="ECO:0007669"/>
    <property type="project" value="TreeGrafter"/>
</dbReference>
<dbReference type="InterPro" id="IPR003444">
    <property type="entry name" value="MraZ"/>
</dbReference>
<dbReference type="Gene3D" id="3.40.1550.20">
    <property type="entry name" value="Transcriptional regulator MraZ domain"/>
    <property type="match status" value="1"/>
</dbReference>
<dbReference type="InterPro" id="IPR035644">
    <property type="entry name" value="MraZ_C"/>
</dbReference>
<evidence type="ECO:0000259" key="8">
    <source>
        <dbReference type="PROSITE" id="PS51740"/>
    </source>
</evidence>
<evidence type="ECO:0000313" key="9">
    <source>
        <dbReference type="EMBL" id="PIW67031.1"/>
    </source>
</evidence>
<dbReference type="GO" id="GO:0003700">
    <property type="term" value="F:DNA-binding transcription factor activity"/>
    <property type="evidence" value="ECO:0007669"/>
    <property type="project" value="UniProtKB-UniRule"/>
</dbReference>
<dbReference type="EMBL" id="PFGP01000004">
    <property type="protein sequence ID" value="PIW67031.1"/>
    <property type="molecule type" value="Genomic_DNA"/>
</dbReference>
<dbReference type="InterPro" id="IPR035642">
    <property type="entry name" value="MraZ_N"/>
</dbReference>
<sequence length="146" mass="17582">MFYGEYEHTIDRKGRLIIPSKFREVFKEHFIEKFYITRGLDGCLFVFTEDEWKNQETKFKNVSFTKKESRKFNRLYFSGACDLACDRQGRILIPQYLKDYAGIKKDVIIVGISNRIEIWSEQRWKDFYDNTKDSFEDIAEKLIDTE</sequence>
<organism evidence="9 10">
    <name type="scientific">Candidatus Taenaricola geysiri</name>
    <dbReference type="NCBI Taxonomy" id="1974752"/>
    <lineage>
        <taxon>Bacteria</taxon>
        <taxon>Pseudomonadati</taxon>
        <taxon>Candidatus Omnitrophota</taxon>
        <taxon>Candidatus Taenaricola</taxon>
    </lineage>
</organism>
<evidence type="ECO:0000256" key="5">
    <source>
        <dbReference type="ARBA" id="ARBA00023125"/>
    </source>
</evidence>
<evidence type="ECO:0000256" key="2">
    <source>
        <dbReference type="ARBA" id="ARBA00022490"/>
    </source>
</evidence>
<gene>
    <name evidence="7" type="primary">mraZ</name>
    <name evidence="9" type="ORF">COW11_00180</name>
</gene>
<dbReference type="PANTHER" id="PTHR34701">
    <property type="entry name" value="TRANSCRIPTIONAL REGULATOR MRAZ"/>
    <property type="match status" value="1"/>
</dbReference>
<dbReference type="PROSITE" id="PS51740">
    <property type="entry name" value="SPOVT_ABRB"/>
    <property type="match status" value="2"/>
</dbReference>
<dbReference type="GO" id="GO:0009295">
    <property type="term" value="C:nucleoid"/>
    <property type="evidence" value="ECO:0007669"/>
    <property type="project" value="UniProtKB-SubCell"/>
</dbReference>
<comment type="caution">
    <text evidence="9">The sequence shown here is derived from an EMBL/GenBank/DDBJ whole genome shotgun (WGS) entry which is preliminary data.</text>
</comment>
<comment type="subunit">
    <text evidence="7">Forms oligomers.</text>
</comment>
<feature type="domain" description="SpoVT-AbrB" evidence="8">
    <location>
        <begin position="80"/>
        <end position="123"/>
    </location>
</feature>
<evidence type="ECO:0000256" key="4">
    <source>
        <dbReference type="ARBA" id="ARBA00023015"/>
    </source>
</evidence>
<dbReference type="CDD" id="cd16320">
    <property type="entry name" value="MraZ_N"/>
    <property type="match status" value="1"/>
</dbReference>
<dbReference type="SUPFAM" id="SSF89447">
    <property type="entry name" value="AbrB/MazE/MraZ-like"/>
    <property type="match status" value="1"/>
</dbReference>
<dbReference type="InterPro" id="IPR007159">
    <property type="entry name" value="SpoVT-AbrB_dom"/>
</dbReference>
<dbReference type="InterPro" id="IPR020603">
    <property type="entry name" value="MraZ_dom"/>
</dbReference>
<keyword evidence="3" id="KW-0677">Repeat</keyword>
<evidence type="ECO:0000256" key="6">
    <source>
        <dbReference type="ARBA" id="ARBA00023163"/>
    </source>
</evidence>
<evidence type="ECO:0000256" key="7">
    <source>
        <dbReference type="HAMAP-Rule" id="MF_01008"/>
    </source>
</evidence>
<comment type="similarity">
    <text evidence="7">Belongs to the MraZ family.</text>
</comment>
<evidence type="ECO:0000313" key="10">
    <source>
        <dbReference type="Proteomes" id="UP000231267"/>
    </source>
</evidence>
<feature type="domain" description="SpoVT-AbrB" evidence="8">
    <location>
        <begin position="5"/>
        <end position="51"/>
    </location>
</feature>
<protein>
    <recommendedName>
        <fullName evidence="1 7">Transcriptional regulator MraZ</fullName>
    </recommendedName>
</protein>
<keyword evidence="5 7" id="KW-0238">DNA-binding</keyword>
<dbReference type="InterPro" id="IPR037914">
    <property type="entry name" value="SpoVT-AbrB_sf"/>
</dbReference>
<name>A0A2J0LGT0_9BACT</name>
<dbReference type="NCBIfam" id="TIGR00242">
    <property type="entry name" value="division/cell wall cluster transcriptional repressor MraZ"/>
    <property type="match status" value="1"/>
</dbReference>
<dbReference type="AlphaFoldDB" id="A0A2J0LGT0"/>
<accession>A0A2J0LGT0</accession>
<proteinExistence type="inferred from homology"/>
<reference evidence="9 10" key="1">
    <citation type="submission" date="2017-09" db="EMBL/GenBank/DDBJ databases">
        <title>Depth-based differentiation of microbial function through sediment-hosted aquifers and enrichment of novel symbionts in the deep terrestrial subsurface.</title>
        <authorList>
            <person name="Probst A.J."/>
            <person name="Ladd B."/>
            <person name="Jarett J.K."/>
            <person name="Geller-Mcgrath D.E."/>
            <person name="Sieber C.M."/>
            <person name="Emerson J.B."/>
            <person name="Anantharaman K."/>
            <person name="Thomas B.C."/>
            <person name="Malmstrom R."/>
            <person name="Stieglmeier M."/>
            <person name="Klingl A."/>
            <person name="Woyke T."/>
            <person name="Ryan C.M."/>
            <person name="Banfield J.F."/>
        </authorList>
    </citation>
    <scope>NUCLEOTIDE SEQUENCE [LARGE SCALE GENOMIC DNA]</scope>
    <source>
        <strain evidence="9">CG12_big_fil_rev_8_21_14_0_65_43_15</strain>
    </source>
</reference>
<dbReference type="Pfam" id="PF02381">
    <property type="entry name" value="MraZ"/>
    <property type="match status" value="2"/>
</dbReference>
<dbReference type="CDD" id="cd16321">
    <property type="entry name" value="MraZ_C"/>
    <property type="match status" value="1"/>
</dbReference>